<name>A0A4Q0P462_9FLAO</name>
<gene>
    <name evidence="2" type="ORF">DSM00_2962</name>
</gene>
<sequence>MRITKNKLVVITCCALLGIFNSCQNTTELQNQYNSLFEEVIAVHDEIMPKMTQLSKLQLQIKTDTLIQVDTKDEALKKLQASDDRMMTWMHTFTDEYVKDRKPVSKMSQTELENGIEGLQSELEEVESLREFTYSSIDLAEEILNN</sequence>
<reference evidence="2 3" key="1">
    <citation type="submission" date="2018-07" db="EMBL/GenBank/DDBJ databases">
        <title>Leeuwenhoekiella genomics.</title>
        <authorList>
            <person name="Tahon G."/>
            <person name="Willems A."/>
        </authorList>
    </citation>
    <scope>NUCLEOTIDE SEQUENCE [LARGE SCALE GENOMIC DNA]</scope>
    <source>
        <strain evidence="2 3">LMG 22550</strain>
    </source>
</reference>
<organism evidence="2 3">
    <name type="scientific">Leeuwenhoekiella aequorea</name>
    <dbReference type="NCBI Taxonomy" id="283736"/>
    <lineage>
        <taxon>Bacteria</taxon>
        <taxon>Pseudomonadati</taxon>
        <taxon>Bacteroidota</taxon>
        <taxon>Flavobacteriia</taxon>
        <taxon>Flavobacteriales</taxon>
        <taxon>Flavobacteriaceae</taxon>
        <taxon>Leeuwenhoekiella</taxon>
    </lineage>
</organism>
<evidence type="ECO:0000256" key="1">
    <source>
        <dbReference type="SAM" id="SignalP"/>
    </source>
</evidence>
<dbReference type="Proteomes" id="UP000289238">
    <property type="component" value="Unassembled WGS sequence"/>
</dbReference>
<keyword evidence="3" id="KW-1185">Reference proteome</keyword>
<evidence type="ECO:0008006" key="4">
    <source>
        <dbReference type="Google" id="ProtNLM"/>
    </source>
</evidence>
<dbReference type="EMBL" id="QOVM01000007">
    <property type="protein sequence ID" value="RXG20858.1"/>
    <property type="molecule type" value="Genomic_DNA"/>
</dbReference>
<keyword evidence="1" id="KW-0732">Signal</keyword>
<protein>
    <recommendedName>
        <fullName evidence="4">Viral A-type inclusion protein</fullName>
    </recommendedName>
</protein>
<comment type="caution">
    <text evidence="2">The sequence shown here is derived from an EMBL/GenBank/DDBJ whole genome shotgun (WGS) entry which is preliminary data.</text>
</comment>
<dbReference type="OrthoDB" id="1436925at2"/>
<evidence type="ECO:0000313" key="3">
    <source>
        <dbReference type="Proteomes" id="UP000289238"/>
    </source>
</evidence>
<dbReference type="AlphaFoldDB" id="A0A4Q0P462"/>
<feature type="signal peptide" evidence="1">
    <location>
        <begin position="1"/>
        <end position="25"/>
    </location>
</feature>
<feature type="chain" id="PRO_5020297842" description="Viral A-type inclusion protein" evidence="1">
    <location>
        <begin position="26"/>
        <end position="146"/>
    </location>
</feature>
<proteinExistence type="predicted"/>
<dbReference type="RefSeq" id="WP_128758705.1">
    <property type="nucleotide sequence ID" value="NZ_QOVM01000007.1"/>
</dbReference>
<evidence type="ECO:0000313" key="2">
    <source>
        <dbReference type="EMBL" id="RXG20858.1"/>
    </source>
</evidence>
<accession>A0A4Q0P462</accession>